<evidence type="ECO:0000313" key="1">
    <source>
        <dbReference type="EMBL" id="CAG09741.1"/>
    </source>
</evidence>
<dbReference type="OrthoDB" id="10511558at2759"/>
<dbReference type="AlphaFoldDB" id="Q4RPE1"/>
<comment type="caution">
    <text evidence="1">The sequence shown here is derived from an EMBL/GenBank/DDBJ whole genome shotgun (WGS) entry which is preliminary data.</text>
</comment>
<accession>Q4RPE1</accession>
<organism evidence="1">
    <name type="scientific">Tetraodon nigroviridis</name>
    <name type="common">Spotted green pufferfish</name>
    <name type="synonym">Chelonodon nigroviridis</name>
    <dbReference type="NCBI Taxonomy" id="99883"/>
    <lineage>
        <taxon>Eukaryota</taxon>
        <taxon>Metazoa</taxon>
        <taxon>Chordata</taxon>
        <taxon>Craniata</taxon>
        <taxon>Vertebrata</taxon>
        <taxon>Euteleostomi</taxon>
        <taxon>Actinopterygii</taxon>
        <taxon>Neopterygii</taxon>
        <taxon>Teleostei</taxon>
        <taxon>Neoteleostei</taxon>
        <taxon>Acanthomorphata</taxon>
        <taxon>Eupercaria</taxon>
        <taxon>Tetraodontiformes</taxon>
        <taxon>Tetradontoidea</taxon>
        <taxon>Tetraodontidae</taxon>
        <taxon>Tetraodon</taxon>
    </lineage>
</organism>
<protein>
    <submittedName>
        <fullName evidence="1">(spotted green pufferfish) hypothetical protein</fullName>
    </submittedName>
</protein>
<reference evidence="1" key="1">
    <citation type="journal article" date="2004" name="Nature">
        <title>Genome duplication in the teleost fish Tetraodon nigroviridis reveals the early vertebrate proto-karyotype.</title>
        <authorList>
            <person name="Jaillon O."/>
            <person name="Aury J.-M."/>
            <person name="Brunet F."/>
            <person name="Petit J.-L."/>
            <person name="Stange-Thomann N."/>
            <person name="Mauceli E."/>
            <person name="Bouneau L."/>
            <person name="Fischer C."/>
            <person name="Ozouf-Costaz C."/>
            <person name="Bernot A."/>
            <person name="Nicaud S."/>
            <person name="Jaffe D."/>
            <person name="Fisher S."/>
            <person name="Lutfalla G."/>
            <person name="Dossat C."/>
            <person name="Segurens B."/>
            <person name="Dasilva C."/>
            <person name="Salanoubat M."/>
            <person name="Levy M."/>
            <person name="Boudet N."/>
            <person name="Castellano S."/>
            <person name="Anthouard V."/>
            <person name="Jubin C."/>
            <person name="Castelli V."/>
            <person name="Katinka M."/>
            <person name="Vacherie B."/>
            <person name="Biemont C."/>
            <person name="Skalli Z."/>
            <person name="Cattolico L."/>
            <person name="Poulain J."/>
            <person name="De Berardinis V."/>
            <person name="Cruaud C."/>
            <person name="Duprat S."/>
            <person name="Brottier P."/>
            <person name="Coutanceau J.-P."/>
            <person name="Gouzy J."/>
            <person name="Parra G."/>
            <person name="Lardier G."/>
            <person name="Chapple C."/>
            <person name="McKernan K.J."/>
            <person name="McEwan P."/>
            <person name="Bosak S."/>
            <person name="Kellis M."/>
            <person name="Volff J.-N."/>
            <person name="Guigo R."/>
            <person name="Zody M.C."/>
            <person name="Mesirov J."/>
            <person name="Lindblad-Toh K."/>
            <person name="Birren B."/>
            <person name="Nusbaum C."/>
            <person name="Kahn D."/>
            <person name="Robinson-Rechavi M."/>
            <person name="Laudet V."/>
            <person name="Schachter V."/>
            <person name="Quetier F."/>
            <person name="Saurin W."/>
            <person name="Scarpelli C."/>
            <person name="Wincker P."/>
            <person name="Lander E.S."/>
            <person name="Weissenbach J."/>
            <person name="Roest Crollius H."/>
        </authorList>
    </citation>
    <scope>NUCLEOTIDE SEQUENCE [LARGE SCALE GENOMIC DNA]</scope>
</reference>
<reference evidence="1" key="2">
    <citation type="submission" date="2004-02" db="EMBL/GenBank/DDBJ databases">
        <authorList>
            <consortium name="Genoscope"/>
            <consortium name="Whitehead Institute Centre for Genome Research"/>
        </authorList>
    </citation>
    <scope>NUCLEOTIDE SEQUENCE</scope>
</reference>
<dbReference type="KEGG" id="tng:GSTEN00031155G001"/>
<name>Q4RPE1_TETNG</name>
<sequence length="56" mass="6277">MLCTVTPSFNMTMKTSAFMRVAYSSPVHMNNKQLRKIAVVPETHTLAKKHAMVISP</sequence>
<proteinExistence type="predicted"/>
<gene>
    <name evidence="1" type="ORF">GSTENG00031155001</name>
</gene>
<dbReference type="EMBL" id="CAAE01015008">
    <property type="protein sequence ID" value="CAG09741.1"/>
    <property type="molecule type" value="Genomic_DNA"/>
</dbReference>